<sequence length="70" mass="7566">MPSDAEQFASLIAGLEAAGMSRDLIAKQCGLSRASVWRLAAGEARTPTYGTVRSLERLYETKVGPSPLRR</sequence>
<name>A0ACD4D542_9HYPH</name>
<keyword evidence="2" id="KW-1185">Reference proteome</keyword>
<protein>
    <submittedName>
        <fullName evidence="1">Helix-turn-helix domain-containing protein</fullName>
    </submittedName>
</protein>
<evidence type="ECO:0000313" key="2">
    <source>
        <dbReference type="Proteomes" id="UP001061991"/>
    </source>
</evidence>
<gene>
    <name evidence="1" type="ORF">N8E88_31395</name>
</gene>
<evidence type="ECO:0000313" key="1">
    <source>
        <dbReference type="EMBL" id="UXN60909.1"/>
    </source>
</evidence>
<reference evidence="1" key="1">
    <citation type="submission" date="2022-09" db="EMBL/GenBank/DDBJ databases">
        <title>Interaction between co-microsymbionts with complementary sets of symbiotic genes in legume-rhizobium systems.</title>
        <authorList>
            <person name="Safronova V."/>
            <person name="Sazanova A."/>
            <person name="Afonin A."/>
            <person name="Chirak E."/>
        </authorList>
    </citation>
    <scope>NUCLEOTIDE SEQUENCE</scope>
    <source>
        <strain evidence="1">A18/3m</strain>
    </source>
</reference>
<organism evidence="1 2">
    <name type="scientific">Phyllobacterium zundukense</name>
    <dbReference type="NCBI Taxonomy" id="1867719"/>
    <lineage>
        <taxon>Bacteria</taxon>
        <taxon>Pseudomonadati</taxon>
        <taxon>Pseudomonadota</taxon>
        <taxon>Alphaproteobacteria</taxon>
        <taxon>Hyphomicrobiales</taxon>
        <taxon>Phyllobacteriaceae</taxon>
        <taxon>Phyllobacterium</taxon>
    </lineage>
</organism>
<dbReference type="Proteomes" id="UP001061991">
    <property type="component" value="Chromosome"/>
</dbReference>
<dbReference type="EMBL" id="CP104973">
    <property type="protein sequence ID" value="UXN60909.1"/>
    <property type="molecule type" value="Genomic_DNA"/>
</dbReference>
<accession>A0ACD4D542</accession>
<proteinExistence type="predicted"/>